<evidence type="ECO:0000256" key="8">
    <source>
        <dbReference type="ARBA" id="ARBA00023242"/>
    </source>
</evidence>
<evidence type="ECO:0000256" key="1">
    <source>
        <dbReference type="ARBA" id="ARBA00022491"/>
    </source>
</evidence>
<dbReference type="EMBL" id="JAIZAY010000006">
    <property type="protein sequence ID" value="KAJ8040488.1"/>
    <property type="molecule type" value="Genomic_DNA"/>
</dbReference>
<dbReference type="GO" id="GO:0003714">
    <property type="term" value="F:transcription corepressor activity"/>
    <property type="evidence" value="ECO:0007669"/>
    <property type="project" value="TreeGrafter"/>
</dbReference>
<dbReference type="InterPro" id="IPR001005">
    <property type="entry name" value="SANT/Myb"/>
</dbReference>
<dbReference type="Proteomes" id="UP001152320">
    <property type="component" value="Chromosome 6"/>
</dbReference>
<sequence length="488" mass="54836">MESRESFTNELDDLQQDADIPVADLIAMYYPDGGAGGRPTEDEDDTDDSTGEILSNNDLSLDKEEVARDLLPDEGKEENVSQEKSAEDGFQRSGESSFGLGTHRLLRSSTAGPEDESDMDSEDSEYVPLDEWKKDINVGKDFQAEVPSGLSPYDDGPVYENDDNLLWDPSRIDEEGVESFLRQIQAPNQGTQDLNSIPVGTHVRDDEKALYILLQCGHNIDEALRRHKMQIVPPSDEMSLWSEEECRNFESGLRAYGKNFYLIHRHKVRTRSVGELVHFYYLWKKTERHDSFSNLTRLSKKKYHVHPGITDYMDRFLDDSETVLSPTPAQSMLDRSRLHKPMVLPSVNGGPHELQNSPEVGGIVNSDLPKETSHSDDMSAVRLQQISEQIPADEQMVPPVKRYKLDKDVEAEILKNLDSLVSIPDLLDGSLSNQNLISQGLISTTQGHLHDSGRKVPPVHEPVTEIKAADVLSSSENNTETARYTWDS</sequence>
<dbReference type="InterPro" id="IPR000949">
    <property type="entry name" value="ELM2_dom"/>
</dbReference>
<protein>
    <submittedName>
        <fullName evidence="12">Mesoderm induction early response protein 1</fullName>
    </submittedName>
</protein>
<keyword evidence="6" id="KW-0238">DNA-binding</keyword>
<dbReference type="SMART" id="SM00717">
    <property type="entry name" value="SANT"/>
    <property type="match status" value="1"/>
</dbReference>
<dbReference type="GO" id="GO:0008270">
    <property type="term" value="F:zinc ion binding"/>
    <property type="evidence" value="ECO:0007669"/>
    <property type="project" value="UniProtKB-KW"/>
</dbReference>
<comment type="caution">
    <text evidence="12">The sequence shown here is derived from an EMBL/GenBank/DDBJ whole genome shotgun (WGS) entry which is preliminary data.</text>
</comment>
<evidence type="ECO:0000259" key="11">
    <source>
        <dbReference type="PROSITE" id="PS51293"/>
    </source>
</evidence>
<dbReference type="Pfam" id="PF19426">
    <property type="entry name" value="MIER1_3_C"/>
    <property type="match status" value="1"/>
</dbReference>
<proteinExistence type="predicted"/>
<keyword evidence="2" id="KW-0479">Metal-binding</keyword>
<dbReference type="PROSITE" id="PS51156">
    <property type="entry name" value="ELM2"/>
    <property type="match status" value="1"/>
</dbReference>
<keyword evidence="5" id="KW-0805">Transcription regulation</keyword>
<feature type="domain" description="SANT" evidence="11">
    <location>
        <begin position="236"/>
        <end position="288"/>
    </location>
</feature>
<evidence type="ECO:0000256" key="3">
    <source>
        <dbReference type="ARBA" id="ARBA00022771"/>
    </source>
</evidence>
<dbReference type="Gene3D" id="1.10.10.60">
    <property type="entry name" value="Homeodomain-like"/>
    <property type="match status" value="1"/>
</dbReference>
<evidence type="ECO:0000256" key="2">
    <source>
        <dbReference type="ARBA" id="ARBA00022723"/>
    </source>
</evidence>
<dbReference type="Pfam" id="PF01448">
    <property type="entry name" value="ELM2"/>
    <property type="match status" value="1"/>
</dbReference>
<evidence type="ECO:0000256" key="9">
    <source>
        <dbReference type="SAM" id="MobiDB-lite"/>
    </source>
</evidence>
<evidence type="ECO:0000313" key="12">
    <source>
        <dbReference type="EMBL" id="KAJ8040488.1"/>
    </source>
</evidence>
<feature type="compositionally biased region" description="Acidic residues" evidence="9">
    <location>
        <begin position="41"/>
        <end position="50"/>
    </location>
</feature>
<dbReference type="InterPro" id="IPR009057">
    <property type="entry name" value="Homeodomain-like_sf"/>
</dbReference>
<dbReference type="SMART" id="SM01189">
    <property type="entry name" value="ELM2"/>
    <property type="match status" value="1"/>
</dbReference>
<dbReference type="AlphaFoldDB" id="A0A9Q1C700"/>
<keyword evidence="13" id="KW-1185">Reference proteome</keyword>
<feature type="domain" description="ELM2" evidence="10">
    <location>
        <begin position="134"/>
        <end position="231"/>
    </location>
</feature>
<dbReference type="PANTHER" id="PTHR10865">
    <property type="entry name" value="METASTASIS-ASSOCIATED PROTEIN AND MESODERM INDUCTION EARLY RESPONSE PROTEIN"/>
    <property type="match status" value="1"/>
</dbReference>
<organism evidence="12 13">
    <name type="scientific">Holothuria leucospilota</name>
    <name type="common">Black long sea cucumber</name>
    <name type="synonym">Mertensiothuria leucospilota</name>
    <dbReference type="NCBI Taxonomy" id="206669"/>
    <lineage>
        <taxon>Eukaryota</taxon>
        <taxon>Metazoa</taxon>
        <taxon>Echinodermata</taxon>
        <taxon>Eleutherozoa</taxon>
        <taxon>Echinozoa</taxon>
        <taxon>Holothuroidea</taxon>
        <taxon>Aspidochirotacea</taxon>
        <taxon>Aspidochirotida</taxon>
        <taxon>Holothuriidae</taxon>
        <taxon>Holothuria</taxon>
    </lineage>
</organism>
<reference evidence="12" key="1">
    <citation type="submission" date="2021-10" db="EMBL/GenBank/DDBJ databases">
        <title>Tropical sea cucumber genome reveals ecological adaptation and Cuvierian tubules defense mechanism.</title>
        <authorList>
            <person name="Chen T."/>
        </authorList>
    </citation>
    <scope>NUCLEOTIDE SEQUENCE</scope>
    <source>
        <strain evidence="12">Nanhai2018</strain>
        <tissue evidence="12">Muscle</tissue>
    </source>
</reference>
<dbReference type="GO" id="GO:0042826">
    <property type="term" value="F:histone deacetylase binding"/>
    <property type="evidence" value="ECO:0007669"/>
    <property type="project" value="TreeGrafter"/>
</dbReference>
<evidence type="ECO:0000256" key="6">
    <source>
        <dbReference type="ARBA" id="ARBA00023125"/>
    </source>
</evidence>
<dbReference type="GO" id="GO:0000122">
    <property type="term" value="P:negative regulation of transcription by RNA polymerase II"/>
    <property type="evidence" value="ECO:0007669"/>
    <property type="project" value="TreeGrafter"/>
</dbReference>
<dbReference type="PROSITE" id="PS51293">
    <property type="entry name" value="SANT"/>
    <property type="match status" value="1"/>
</dbReference>
<feature type="compositionally biased region" description="Acidic residues" evidence="9">
    <location>
        <begin position="113"/>
        <end position="125"/>
    </location>
</feature>
<keyword evidence="1" id="KW-0678">Repressor</keyword>
<keyword evidence="3" id="KW-0863">Zinc-finger</keyword>
<dbReference type="OrthoDB" id="5916873at2759"/>
<dbReference type="GO" id="GO:0003677">
    <property type="term" value="F:DNA binding"/>
    <property type="evidence" value="ECO:0007669"/>
    <property type="project" value="UniProtKB-KW"/>
</dbReference>
<dbReference type="SUPFAM" id="SSF46689">
    <property type="entry name" value="Homeodomain-like"/>
    <property type="match status" value="1"/>
</dbReference>
<name>A0A9Q1C700_HOLLE</name>
<evidence type="ECO:0000256" key="4">
    <source>
        <dbReference type="ARBA" id="ARBA00022833"/>
    </source>
</evidence>
<evidence type="ECO:0000313" key="13">
    <source>
        <dbReference type="Proteomes" id="UP001152320"/>
    </source>
</evidence>
<dbReference type="CDD" id="cd11661">
    <property type="entry name" value="SANT_MTA3_like"/>
    <property type="match status" value="1"/>
</dbReference>
<keyword evidence="7" id="KW-0804">Transcription</keyword>
<dbReference type="FunFam" id="1.10.10.60:FF:000012">
    <property type="entry name" value="Metastasis-associated 1 family, member 3"/>
    <property type="match status" value="1"/>
</dbReference>
<keyword evidence="8" id="KW-0539">Nucleus</keyword>
<evidence type="ECO:0000256" key="5">
    <source>
        <dbReference type="ARBA" id="ARBA00023015"/>
    </source>
</evidence>
<evidence type="ECO:0000259" key="10">
    <source>
        <dbReference type="PROSITE" id="PS51156"/>
    </source>
</evidence>
<feature type="region of interest" description="Disordered" evidence="9">
    <location>
        <begin position="1"/>
        <end position="128"/>
    </location>
</feature>
<evidence type="ECO:0000256" key="7">
    <source>
        <dbReference type="ARBA" id="ARBA00023163"/>
    </source>
</evidence>
<dbReference type="InterPro" id="IPR045787">
    <property type="entry name" value="MIER1/3_C"/>
</dbReference>
<dbReference type="PANTHER" id="PTHR10865:SF28">
    <property type="entry name" value="ELM2 DOMAIN-CONTAINING PROTEIN"/>
    <property type="match status" value="1"/>
</dbReference>
<accession>A0A9Q1C700</accession>
<feature type="compositionally biased region" description="Basic and acidic residues" evidence="9">
    <location>
        <begin position="60"/>
        <end position="90"/>
    </location>
</feature>
<dbReference type="GO" id="GO:0005654">
    <property type="term" value="C:nucleoplasm"/>
    <property type="evidence" value="ECO:0007669"/>
    <property type="project" value="TreeGrafter"/>
</dbReference>
<keyword evidence="4" id="KW-0862">Zinc</keyword>
<dbReference type="InterPro" id="IPR017884">
    <property type="entry name" value="SANT_dom"/>
</dbReference>
<dbReference type="InterPro" id="IPR040138">
    <property type="entry name" value="MIER/MTA"/>
</dbReference>
<gene>
    <name evidence="12" type="ORF">HOLleu_14795</name>
</gene>